<evidence type="ECO:0000256" key="3">
    <source>
        <dbReference type="ARBA" id="ARBA00022840"/>
    </source>
</evidence>
<keyword evidence="3 5" id="KW-0067">ATP-binding</keyword>
<dbReference type="SUPFAM" id="SSF52540">
    <property type="entry name" value="P-loop containing nucleoside triphosphate hydrolases"/>
    <property type="match status" value="1"/>
</dbReference>
<dbReference type="Gene3D" id="3.40.50.300">
    <property type="entry name" value="P-loop containing nucleotide triphosphate hydrolases"/>
    <property type="match status" value="1"/>
</dbReference>
<evidence type="ECO:0000313" key="5">
    <source>
        <dbReference type="EMBL" id="PIZ41906.1"/>
    </source>
</evidence>
<dbReference type="SMART" id="SM00382">
    <property type="entry name" value="AAA"/>
    <property type="match status" value="1"/>
</dbReference>
<gene>
    <name evidence="5" type="ORF">COY37_01510</name>
</gene>
<dbReference type="EMBL" id="PFNG01000038">
    <property type="protein sequence ID" value="PIZ41906.1"/>
    <property type="molecule type" value="Genomic_DNA"/>
</dbReference>
<dbReference type="CDD" id="cd03230">
    <property type="entry name" value="ABC_DR_subfamily_A"/>
    <property type="match status" value="1"/>
</dbReference>
<organism evidence="5 6">
    <name type="scientific">Candidatus Aquicultor secundus</name>
    <dbReference type="NCBI Taxonomy" id="1973895"/>
    <lineage>
        <taxon>Bacteria</taxon>
        <taxon>Bacillati</taxon>
        <taxon>Actinomycetota</taxon>
        <taxon>Candidatus Aquicultoria</taxon>
        <taxon>Candidatus Aquicultorales</taxon>
        <taxon>Candidatus Aquicultoraceae</taxon>
        <taxon>Candidatus Aquicultor</taxon>
    </lineage>
</organism>
<evidence type="ECO:0000313" key="6">
    <source>
        <dbReference type="Proteomes" id="UP000230956"/>
    </source>
</evidence>
<proteinExistence type="predicted"/>
<accession>A0A2M7TAC5</accession>
<evidence type="ECO:0000259" key="4">
    <source>
        <dbReference type="PROSITE" id="PS50893"/>
    </source>
</evidence>
<keyword evidence="1" id="KW-0813">Transport</keyword>
<dbReference type="Pfam" id="PF00005">
    <property type="entry name" value="ABC_tran"/>
    <property type="match status" value="1"/>
</dbReference>
<keyword evidence="2" id="KW-0547">Nucleotide-binding</keyword>
<reference evidence="6" key="1">
    <citation type="submission" date="2017-09" db="EMBL/GenBank/DDBJ databases">
        <title>Depth-based differentiation of microbial function through sediment-hosted aquifers and enrichment of novel symbionts in the deep terrestrial subsurface.</title>
        <authorList>
            <person name="Probst A.J."/>
            <person name="Ladd B."/>
            <person name="Jarett J.K."/>
            <person name="Geller-Mcgrath D.E."/>
            <person name="Sieber C.M.K."/>
            <person name="Emerson J.B."/>
            <person name="Anantharaman K."/>
            <person name="Thomas B.C."/>
            <person name="Malmstrom R."/>
            <person name="Stieglmeier M."/>
            <person name="Klingl A."/>
            <person name="Woyke T."/>
            <person name="Ryan C.M."/>
            <person name="Banfield J.F."/>
        </authorList>
    </citation>
    <scope>NUCLEOTIDE SEQUENCE [LARGE SCALE GENOMIC DNA]</scope>
</reference>
<feature type="domain" description="ABC transporter" evidence="4">
    <location>
        <begin position="5"/>
        <end position="232"/>
    </location>
</feature>
<evidence type="ECO:0000256" key="2">
    <source>
        <dbReference type="ARBA" id="ARBA00022741"/>
    </source>
</evidence>
<dbReference type="InterPro" id="IPR003439">
    <property type="entry name" value="ABC_transporter-like_ATP-bd"/>
</dbReference>
<sequence>MSPEVEVKNLSKVFGKRKVLDDISFELERGGFLSLFGPNGAGKTTLIKIISTLIAPSSGEVRLSGMDPTKNSAAIRAKIGLISHSPLLYLDLSAEENLHFYGAMYGVENVDARIDELLDQVELGHRRYDLVRTFSKGMTQRLAIARALLHKPSVLFLDEPHTGLDPHAVDILESLIDSIRKNHTFIMITHNIDRGISLCSKAMILYNGQIVFYQDKNELDIDKFKSIYHQRVRGDS</sequence>
<protein>
    <submittedName>
        <fullName evidence="5">ABC transporter ATP-binding protein</fullName>
    </submittedName>
</protein>
<dbReference type="GO" id="GO:0005524">
    <property type="term" value="F:ATP binding"/>
    <property type="evidence" value="ECO:0007669"/>
    <property type="project" value="UniProtKB-KW"/>
</dbReference>
<dbReference type="AlphaFoldDB" id="A0A2M7TAC5"/>
<dbReference type="GO" id="GO:0016887">
    <property type="term" value="F:ATP hydrolysis activity"/>
    <property type="evidence" value="ECO:0007669"/>
    <property type="project" value="InterPro"/>
</dbReference>
<name>A0A2M7TAC5_9ACTN</name>
<evidence type="ECO:0000256" key="1">
    <source>
        <dbReference type="ARBA" id="ARBA00022448"/>
    </source>
</evidence>
<dbReference type="PANTHER" id="PTHR42939">
    <property type="entry name" value="ABC TRANSPORTER ATP-BINDING PROTEIN ALBC-RELATED"/>
    <property type="match status" value="1"/>
</dbReference>
<dbReference type="InterPro" id="IPR027417">
    <property type="entry name" value="P-loop_NTPase"/>
</dbReference>
<dbReference type="PROSITE" id="PS50893">
    <property type="entry name" value="ABC_TRANSPORTER_2"/>
    <property type="match status" value="1"/>
</dbReference>
<dbReference type="PANTHER" id="PTHR42939:SF1">
    <property type="entry name" value="ABC TRANSPORTER ATP-BINDING PROTEIN ALBC-RELATED"/>
    <property type="match status" value="1"/>
</dbReference>
<comment type="caution">
    <text evidence="5">The sequence shown here is derived from an EMBL/GenBank/DDBJ whole genome shotgun (WGS) entry which is preliminary data.</text>
</comment>
<dbReference type="InterPro" id="IPR003593">
    <property type="entry name" value="AAA+_ATPase"/>
</dbReference>
<dbReference type="InterPro" id="IPR051782">
    <property type="entry name" value="ABC_Transporter_VariousFunc"/>
</dbReference>
<dbReference type="Proteomes" id="UP000230956">
    <property type="component" value="Unassembled WGS sequence"/>
</dbReference>